<proteinExistence type="inferred from homology"/>
<dbReference type="SUPFAM" id="SSF52972">
    <property type="entry name" value="ITPase-like"/>
    <property type="match status" value="1"/>
</dbReference>
<protein>
    <recommendedName>
        <fullName evidence="4">dTTP/UTP pyrophosphatase</fullName>
        <shortName evidence="4">dTTPase/UTPase</shortName>
        <ecNumber evidence="4">3.6.1.9</ecNumber>
    </recommendedName>
    <alternativeName>
        <fullName evidence="4">Nucleoside triphosphate pyrophosphatase</fullName>
    </alternativeName>
    <alternativeName>
        <fullName evidence="4">Nucleotide pyrophosphatase</fullName>
        <shortName evidence="4">Nucleotide PPase</shortName>
    </alternativeName>
</protein>
<dbReference type="CDD" id="cd00555">
    <property type="entry name" value="Maf"/>
    <property type="match status" value="1"/>
</dbReference>
<name>A0A4Y4CTK3_ZOORA</name>
<dbReference type="Proteomes" id="UP000318422">
    <property type="component" value="Unassembled WGS sequence"/>
</dbReference>
<gene>
    <name evidence="5" type="ORF">ZRA01_23580</name>
</gene>
<dbReference type="HAMAP" id="MF_00528">
    <property type="entry name" value="Maf"/>
    <property type="match status" value="1"/>
</dbReference>
<feature type="site" description="Important for substrate specificity" evidence="4">
    <location>
        <position position="19"/>
    </location>
</feature>
<comment type="catalytic activity">
    <reaction evidence="4">
        <text>dTTP + H2O = dTMP + diphosphate + H(+)</text>
        <dbReference type="Rhea" id="RHEA:28534"/>
        <dbReference type="ChEBI" id="CHEBI:15377"/>
        <dbReference type="ChEBI" id="CHEBI:15378"/>
        <dbReference type="ChEBI" id="CHEBI:33019"/>
        <dbReference type="ChEBI" id="CHEBI:37568"/>
        <dbReference type="ChEBI" id="CHEBI:63528"/>
        <dbReference type="EC" id="3.6.1.9"/>
    </reaction>
</comment>
<comment type="function">
    <text evidence="4">Nucleoside triphosphate pyrophosphatase that hydrolyzes dTTP and UTP. May have a dual role in cell division arrest and in preventing the incorporation of modified nucleotides into cellular nucleic acids.</text>
</comment>
<comment type="subcellular location">
    <subcellularLocation>
        <location evidence="4">Cytoplasm</location>
    </subcellularLocation>
</comment>
<keyword evidence="6" id="KW-1185">Reference proteome</keyword>
<sequence>MSRPAPSTMSIYLASNSPRRRELLHQIHVRHEALLFRGPGREDHDINEDVRPGEDAFTYVQRVAQAKAEGGIQRMHWRGLPPQLLLAADTTLELDGEIIGKPDNESHAMEILRRLSGRTHQVLTAVVLTDGKRFAQRLSVSQVRFRRLDDEEIHHYVSSGEAADKAGAYGIQGRAAMFIEEIRGSYSGIMGLPLFETAALLQEFGYSL</sequence>
<dbReference type="Pfam" id="PF02545">
    <property type="entry name" value="Maf"/>
    <property type="match status" value="1"/>
</dbReference>
<dbReference type="AlphaFoldDB" id="A0A4Y4CTK3"/>
<keyword evidence="4" id="KW-0963">Cytoplasm</keyword>
<feature type="site" description="Important for substrate specificity" evidence="4">
    <location>
        <position position="172"/>
    </location>
</feature>
<comment type="similarity">
    <text evidence="4">Belongs to the Maf family. YhdE subfamily.</text>
</comment>
<evidence type="ECO:0000256" key="2">
    <source>
        <dbReference type="ARBA" id="ARBA00022801"/>
    </source>
</evidence>
<dbReference type="PANTHER" id="PTHR43213">
    <property type="entry name" value="BIFUNCTIONAL DTTP/UTP PYROPHOSPHATASE/METHYLTRANSFERASE PROTEIN-RELATED"/>
    <property type="match status" value="1"/>
</dbReference>
<dbReference type="PIRSF" id="PIRSF006305">
    <property type="entry name" value="Maf"/>
    <property type="match status" value="1"/>
</dbReference>
<dbReference type="InterPro" id="IPR003697">
    <property type="entry name" value="Maf-like"/>
</dbReference>
<evidence type="ECO:0000313" key="6">
    <source>
        <dbReference type="Proteomes" id="UP000318422"/>
    </source>
</evidence>
<dbReference type="OrthoDB" id="9807767at2"/>
<feature type="active site" description="Proton acceptor" evidence="4">
    <location>
        <position position="89"/>
    </location>
</feature>
<reference evidence="5 6" key="1">
    <citation type="submission" date="2019-06" db="EMBL/GenBank/DDBJ databases">
        <title>Whole genome shotgun sequence of Zoogloea ramigera NBRC 15342.</title>
        <authorList>
            <person name="Hosoyama A."/>
            <person name="Uohara A."/>
            <person name="Ohji S."/>
            <person name="Ichikawa N."/>
        </authorList>
    </citation>
    <scope>NUCLEOTIDE SEQUENCE [LARGE SCALE GENOMIC DNA]</scope>
    <source>
        <strain evidence="5 6">NBRC 15342</strain>
    </source>
</reference>
<organism evidence="5 6">
    <name type="scientific">Zoogloea ramigera</name>
    <dbReference type="NCBI Taxonomy" id="350"/>
    <lineage>
        <taxon>Bacteria</taxon>
        <taxon>Pseudomonadati</taxon>
        <taxon>Pseudomonadota</taxon>
        <taxon>Betaproteobacteria</taxon>
        <taxon>Rhodocyclales</taxon>
        <taxon>Zoogloeaceae</taxon>
        <taxon>Zoogloea</taxon>
    </lineage>
</organism>
<comment type="caution">
    <text evidence="5">The sequence shown here is derived from an EMBL/GenBank/DDBJ whole genome shotgun (WGS) entry which is preliminary data.</text>
</comment>
<dbReference type="GO" id="GO:0009117">
    <property type="term" value="P:nucleotide metabolic process"/>
    <property type="evidence" value="ECO:0007669"/>
    <property type="project" value="UniProtKB-KW"/>
</dbReference>
<evidence type="ECO:0000256" key="1">
    <source>
        <dbReference type="ARBA" id="ARBA00001968"/>
    </source>
</evidence>
<dbReference type="EMBL" id="BJNV01000039">
    <property type="protein sequence ID" value="GEC96285.1"/>
    <property type="molecule type" value="Genomic_DNA"/>
</dbReference>
<dbReference type="EC" id="3.6.1.9" evidence="4"/>
<comment type="cofactor">
    <cofactor evidence="1 4">
        <name>a divalent metal cation</name>
        <dbReference type="ChEBI" id="CHEBI:60240"/>
    </cofactor>
</comment>
<dbReference type="NCBIfam" id="TIGR00172">
    <property type="entry name" value="maf"/>
    <property type="match status" value="1"/>
</dbReference>
<dbReference type="RefSeq" id="WP_141352447.1">
    <property type="nucleotide sequence ID" value="NZ_BJNV01000039.1"/>
</dbReference>
<dbReference type="GO" id="GO:0036221">
    <property type="term" value="F:UTP diphosphatase activity"/>
    <property type="evidence" value="ECO:0007669"/>
    <property type="project" value="RHEA"/>
</dbReference>
<evidence type="ECO:0000313" key="5">
    <source>
        <dbReference type="EMBL" id="GEC96285.1"/>
    </source>
</evidence>
<comment type="caution">
    <text evidence="4">Lacks conserved residue(s) required for the propagation of feature annotation.</text>
</comment>
<dbReference type="PANTHER" id="PTHR43213:SF5">
    <property type="entry name" value="BIFUNCTIONAL DTTP_UTP PYROPHOSPHATASE_METHYLTRANSFERASE PROTEIN-RELATED"/>
    <property type="match status" value="1"/>
</dbReference>
<keyword evidence="3 4" id="KW-0546">Nucleotide metabolism</keyword>
<dbReference type="GO" id="GO:0005737">
    <property type="term" value="C:cytoplasm"/>
    <property type="evidence" value="ECO:0007669"/>
    <property type="project" value="UniProtKB-SubCell"/>
</dbReference>
<evidence type="ECO:0000256" key="3">
    <source>
        <dbReference type="ARBA" id="ARBA00023080"/>
    </source>
</evidence>
<evidence type="ECO:0000256" key="4">
    <source>
        <dbReference type="HAMAP-Rule" id="MF_00528"/>
    </source>
</evidence>
<keyword evidence="2 4" id="KW-0378">Hydrolase</keyword>
<dbReference type="GO" id="GO:0036218">
    <property type="term" value="F:dTTP diphosphatase activity"/>
    <property type="evidence" value="ECO:0007669"/>
    <property type="project" value="RHEA"/>
</dbReference>
<accession>A0A4Y4CTK3</accession>
<dbReference type="InterPro" id="IPR029001">
    <property type="entry name" value="ITPase-like_fam"/>
</dbReference>
<dbReference type="Gene3D" id="3.90.950.10">
    <property type="match status" value="1"/>
</dbReference>
<feature type="site" description="Important for substrate specificity" evidence="4">
    <location>
        <position position="90"/>
    </location>
</feature>
<comment type="catalytic activity">
    <reaction evidence="4">
        <text>UTP + H2O = UMP + diphosphate + H(+)</text>
        <dbReference type="Rhea" id="RHEA:29395"/>
        <dbReference type="ChEBI" id="CHEBI:15377"/>
        <dbReference type="ChEBI" id="CHEBI:15378"/>
        <dbReference type="ChEBI" id="CHEBI:33019"/>
        <dbReference type="ChEBI" id="CHEBI:46398"/>
        <dbReference type="ChEBI" id="CHEBI:57865"/>
        <dbReference type="EC" id="3.6.1.9"/>
    </reaction>
</comment>